<evidence type="ECO:0000256" key="1">
    <source>
        <dbReference type="SAM" id="MobiDB-lite"/>
    </source>
</evidence>
<evidence type="ECO:0000313" key="2">
    <source>
        <dbReference type="EMBL" id="RUP47750.1"/>
    </source>
</evidence>
<feature type="region of interest" description="Disordered" evidence="1">
    <location>
        <begin position="55"/>
        <end position="143"/>
    </location>
</feature>
<reference evidence="2 3" key="1">
    <citation type="journal article" date="2018" name="New Phytol.">
        <title>Phylogenomics of Endogonaceae and evolution of mycorrhizas within Mucoromycota.</title>
        <authorList>
            <person name="Chang Y."/>
            <person name="Desiro A."/>
            <person name="Na H."/>
            <person name="Sandor L."/>
            <person name="Lipzen A."/>
            <person name="Clum A."/>
            <person name="Barry K."/>
            <person name="Grigoriev I.V."/>
            <person name="Martin F.M."/>
            <person name="Stajich J.E."/>
            <person name="Smith M.E."/>
            <person name="Bonito G."/>
            <person name="Spatafora J.W."/>
        </authorList>
    </citation>
    <scope>NUCLEOTIDE SEQUENCE [LARGE SCALE GENOMIC DNA]</scope>
    <source>
        <strain evidence="2 3">GMNB39</strain>
    </source>
</reference>
<accession>A0A433DA46</accession>
<evidence type="ECO:0000313" key="3">
    <source>
        <dbReference type="Proteomes" id="UP000268093"/>
    </source>
</evidence>
<keyword evidence="3" id="KW-1185">Reference proteome</keyword>
<protein>
    <submittedName>
        <fullName evidence="2">Uncharacterized protein</fullName>
    </submittedName>
</protein>
<feature type="compositionally biased region" description="Low complexity" evidence="1">
    <location>
        <begin position="90"/>
        <end position="105"/>
    </location>
</feature>
<feature type="compositionally biased region" description="Polar residues" evidence="1">
    <location>
        <begin position="59"/>
        <end position="73"/>
    </location>
</feature>
<sequence length="143" mass="15939">MNSNDVNEAYIYFARRNFKLNPRLKTMSERFYTRHNLRHEGWRIWLDPTRRMSASSSSHTICSTCRPSPSTASYYGARAKSSSSEPLKMTTPAPSAQASKPASTSTPPPSQMPLSATSSLHVPPERPHPSTALTVHVPDRPEL</sequence>
<organism evidence="2 3">
    <name type="scientific">Jimgerdemannia flammicorona</name>
    <dbReference type="NCBI Taxonomy" id="994334"/>
    <lineage>
        <taxon>Eukaryota</taxon>
        <taxon>Fungi</taxon>
        <taxon>Fungi incertae sedis</taxon>
        <taxon>Mucoromycota</taxon>
        <taxon>Mucoromycotina</taxon>
        <taxon>Endogonomycetes</taxon>
        <taxon>Endogonales</taxon>
        <taxon>Endogonaceae</taxon>
        <taxon>Jimgerdemannia</taxon>
    </lineage>
</organism>
<proteinExistence type="predicted"/>
<gene>
    <name evidence="2" type="ORF">BC936DRAFT_145371</name>
</gene>
<comment type="caution">
    <text evidence="2">The sequence shown here is derived from an EMBL/GenBank/DDBJ whole genome shotgun (WGS) entry which is preliminary data.</text>
</comment>
<dbReference type="AlphaFoldDB" id="A0A433DA46"/>
<dbReference type="Proteomes" id="UP000268093">
    <property type="component" value="Unassembled WGS sequence"/>
</dbReference>
<name>A0A433DA46_9FUNG</name>
<dbReference type="EMBL" id="RBNI01004135">
    <property type="protein sequence ID" value="RUP47750.1"/>
    <property type="molecule type" value="Genomic_DNA"/>
</dbReference>